<name>A0ABS3AZE3_9BACT</name>
<comment type="caution">
    <text evidence="2">The sequence shown here is derived from an EMBL/GenBank/DDBJ whole genome shotgun (WGS) entry which is preliminary data.</text>
</comment>
<sequence length="126" mass="14398">MTKIPDISKRQCDSCGKPLPNGELFYHCRTELIAAKDETIPELKHPDKLIAMALSEIAGKDENELLDDIYQEIILQLCPDCRMTLLKHINSMLNKGCKNCPHCEPQPVKKKGKLLQFPPKKDKEER</sequence>
<gene>
    <name evidence="2" type="ORF">JYU06_04150</name>
</gene>
<feature type="region of interest" description="Disordered" evidence="1">
    <location>
        <begin position="107"/>
        <end position="126"/>
    </location>
</feature>
<organism evidence="2 3">
    <name type="scientific">Desulfotalea psychrophila</name>
    <dbReference type="NCBI Taxonomy" id="84980"/>
    <lineage>
        <taxon>Bacteria</taxon>
        <taxon>Pseudomonadati</taxon>
        <taxon>Thermodesulfobacteriota</taxon>
        <taxon>Desulfobulbia</taxon>
        <taxon>Desulfobulbales</taxon>
        <taxon>Desulfocapsaceae</taxon>
        <taxon>Desulfotalea</taxon>
    </lineage>
</organism>
<dbReference type="Proteomes" id="UP000717534">
    <property type="component" value="Unassembled WGS sequence"/>
</dbReference>
<protein>
    <submittedName>
        <fullName evidence="2">Uncharacterized protein</fullName>
    </submittedName>
</protein>
<evidence type="ECO:0000256" key="1">
    <source>
        <dbReference type="SAM" id="MobiDB-lite"/>
    </source>
</evidence>
<reference evidence="2 3" key="1">
    <citation type="submission" date="2021-02" db="EMBL/GenBank/DDBJ databases">
        <title>Activity-based single-cell genomes from oceanic crustal fluid captures similar information to metagenomic and metatranscriptomic surveys with orders of magnitude less sampling.</title>
        <authorList>
            <person name="D'Angelo T.S."/>
            <person name="Orcutt B.N."/>
        </authorList>
    </citation>
    <scope>NUCLEOTIDE SEQUENCE [LARGE SCALE GENOMIC DNA]</scope>
    <source>
        <strain evidence="2">AH-315-G02</strain>
    </source>
</reference>
<dbReference type="EMBL" id="JAFITO010000040">
    <property type="protein sequence ID" value="MBN4068695.1"/>
    <property type="molecule type" value="Genomic_DNA"/>
</dbReference>
<evidence type="ECO:0000313" key="3">
    <source>
        <dbReference type="Proteomes" id="UP000717534"/>
    </source>
</evidence>
<proteinExistence type="predicted"/>
<keyword evidence="3" id="KW-1185">Reference proteome</keyword>
<evidence type="ECO:0000313" key="2">
    <source>
        <dbReference type="EMBL" id="MBN4068695.1"/>
    </source>
</evidence>
<accession>A0ABS3AZE3</accession>